<proteinExistence type="predicted"/>
<protein>
    <submittedName>
        <fullName evidence="1">Uncharacterized protein</fullName>
    </submittedName>
</protein>
<accession>A0A834SWX0</accession>
<dbReference type="AlphaFoldDB" id="A0A834SWX0"/>
<dbReference type="Proteomes" id="UP000634136">
    <property type="component" value="Unassembled WGS sequence"/>
</dbReference>
<gene>
    <name evidence="1" type="ORF">G2W53_032545</name>
</gene>
<comment type="caution">
    <text evidence="1">The sequence shown here is derived from an EMBL/GenBank/DDBJ whole genome shotgun (WGS) entry which is preliminary data.</text>
</comment>
<reference evidence="1" key="1">
    <citation type="submission" date="2020-09" db="EMBL/GenBank/DDBJ databases">
        <title>Genome-Enabled Discovery of Anthraquinone Biosynthesis in Senna tora.</title>
        <authorList>
            <person name="Kang S.-H."/>
            <person name="Pandey R.P."/>
            <person name="Lee C.-M."/>
            <person name="Sim J.-S."/>
            <person name="Jeong J.-T."/>
            <person name="Choi B.-S."/>
            <person name="Jung M."/>
            <person name="Ginzburg D."/>
            <person name="Zhao K."/>
            <person name="Won S.Y."/>
            <person name="Oh T.-J."/>
            <person name="Yu Y."/>
            <person name="Kim N.-H."/>
            <person name="Lee O.R."/>
            <person name="Lee T.-H."/>
            <person name="Bashyal P."/>
            <person name="Kim T.-S."/>
            <person name="Lee W.-H."/>
            <person name="Kawkins C."/>
            <person name="Kim C.-K."/>
            <person name="Kim J.S."/>
            <person name="Ahn B.O."/>
            <person name="Rhee S.Y."/>
            <person name="Sohng J.K."/>
        </authorList>
    </citation>
    <scope>NUCLEOTIDE SEQUENCE</scope>
    <source>
        <tissue evidence="1">Leaf</tissue>
    </source>
</reference>
<organism evidence="1 2">
    <name type="scientific">Senna tora</name>
    <dbReference type="NCBI Taxonomy" id="362788"/>
    <lineage>
        <taxon>Eukaryota</taxon>
        <taxon>Viridiplantae</taxon>
        <taxon>Streptophyta</taxon>
        <taxon>Embryophyta</taxon>
        <taxon>Tracheophyta</taxon>
        <taxon>Spermatophyta</taxon>
        <taxon>Magnoliopsida</taxon>
        <taxon>eudicotyledons</taxon>
        <taxon>Gunneridae</taxon>
        <taxon>Pentapetalae</taxon>
        <taxon>rosids</taxon>
        <taxon>fabids</taxon>
        <taxon>Fabales</taxon>
        <taxon>Fabaceae</taxon>
        <taxon>Caesalpinioideae</taxon>
        <taxon>Cassia clade</taxon>
        <taxon>Senna</taxon>
    </lineage>
</organism>
<dbReference type="EMBL" id="JAAIUW010000010">
    <property type="protein sequence ID" value="KAF7811569.1"/>
    <property type="molecule type" value="Genomic_DNA"/>
</dbReference>
<evidence type="ECO:0000313" key="2">
    <source>
        <dbReference type="Proteomes" id="UP000634136"/>
    </source>
</evidence>
<keyword evidence="2" id="KW-1185">Reference proteome</keyword>
<name>A0A834SWX0_9FABA</name>
<evidence type="ECO:0000313" key="1">
    <source>
        <dbReference type="EMBL" id="KAF7811569.1"/>
    </source>
</evidence>
<sequence>MEAFVNSTATFRDMKNSTTFTVAHQTRLL</sequence>